<dbReference type="AlphaFoldDB" id="A0AAV6V6Z3"/>
<reference evidence="2 3" key="1">
    <citation type="journal article" date="2022" name="Nat. Ecol. Evol.">
        <title>A masculinizing supergene underlies an exaggerated male reproductive morph in a spider.</title>
        <authorList>
            <person name="Hendrickx F."/>
            <person name="De Corte Z."/>
            <person name="Sonet G."/>
            <person name="Van Belleghem S.M."/>
            <person name="Kostlbacher S."/>
            <person name="Vangestel C."/>
        </authorList>
    </citation>
    <scope>NUCLEOTIDE SEQUENCE [LARGE SCALE GENOMIC DNA]</scope>
    <source>
        <strain evidence="2">W744_W776</strain>
    </source>
</reference>
<proteinExistence type="predicted"/>
<keyword evidence="3" id="KW-1185">Reference proteome</keyword>
<dbReference type="EMBL" id="JAFNEN010000158">
    <property type="protein sequence ID" value="KAG8191493.1"/>
    <property type="molecule type" value="Genomic_DNA"/>
</dbReference>
<protein>
    <recommendedName>
        <fullName evidence="4">HAT C-terminal dimerisation domain-containing protein</fullName>
    </recommendedName>
</protein>
<organism evidence="2 3">
    <name type="scientific">Oedothorax gibbosus</name>
    <dbReference type="NCBI Taxonomy" id="931172"/>
    <lineage>
        <taxon>Eukaryota</taxon>
        <taxon>Metazoa</taxon>
        <taxon>Ecdysozoa</taxon>
        <taxon>Arthropoda</taxon>
        <taxon>Chelicerata</taxon>
        <taxon>Arachnida</taxon>
        <taxon>Araneae</taxon>
        <taxon>Araneomorphae</taxon>
        <taxon>Entelegynae</taxon>
        <taxon>Araneoidea</taxon>
        <taxon>Linyphiidae</taxon>
        <taxon>Erigoninae</taxon>
        <taxon>Oedothorax</taxon>
    </lineage>
</organism>
<sequence>MLEIRKYQIANFPSFITPEKTFRLDEWWSLVFLTGDYPSLSKLMKAILCCFHGPVVENSFSSMNYILDKRSGRMDIKTYSAIQTVRTSLKSNGTSSLNYFHRDNIHRDPIKSALCKNMQTSSKRYREENLKHVQRERKSTKTDGQNSIKVSEGTALKTFVEDKRKLNKKYKASIQNSSKRPRSTKPNKETAIQSEPMSKKPKLTLKPNLVPRSIKTTKENAIQSEPMSKKPKLTPKSYLEKPKSIKASKKSAIESEPMSKIPGSTSKPDLESAANATSSQLPTKHSVVERQKEDWKKFFQAIKKQ</sequence>
<gene>
    <name evidence="2" type="ORF">JTE90_019557</name>
</gene>
<feature type="compositionally biased region" description="Basic and acidic residues" evidence="1">
    <location>
        <begin position="124"/>
        <end position="141"/>
    </location>
</feature>
<accession>A0AAV6V6Z3</accession>
<evidence type="ECO:0000313" key="3">
    <source>
        <dbReference type="Proteomes" id="UP000827092"/>
    </source>
</evidence>
<evidence type="ECO:0008006" key="4">
    <source>
        <dbReference type="Google" id="ProtNLM"/>
    </source>
</evidence>
<feature type="region of interest" description="Disordered" evidence="1">
    <location>
        <begin position="121"/>
        <end position="149"/>
    </location>
</feature>
<dbReference type="Proteomes" id="UP000827092">
    <property type="component" value="Unassembled WGS sequence"/>
</dbReference>
<feature type="region of interest" description="Disordered" evidence="1">
    <location>
        <begin position="167"/>
        <end position="289"/>
    </location>
</feature>
<comment type="caution">
    <text evidence="2">The sequence shown here is derived from an EMBL/GenBank/DDBJ whole genome shotgun (WGS) entry which is preliminary data.</text>
</comment>
<name>A0AAV6V6Z3_9ARAC</name>
<evidence type="ECO:0000256" key="1">
    <source>
        <dbReference type="SAM" id="MobiDB-lite"/>
    </source>
</evidence>
<evidence type="ECO:0000313" key="2">
    <source>
        <dbReference type="EMBL" id="KAG8191493.1"/>
    </source>
</evidence>
<feature type="compositionally biased region" description="Polar residues" evidence="1">
    <location>
        <begin position="274"/>
        <end position="283"/>
    </location>
</feature>